<evidence type="ECO:0000313" key="1">
    <source>
        <dbReference type="EMBL" id="GAG92397.1"/>
    </source>
</evidence>
<comment type="caution">
    <text evidence="1">The sequence shown here is derived from an EMBL/GenBank/DDBJ whole genome shotgun (WGS) entry which is preliminary data.</text>
</comment>
<protein>
    <submittedName>
        <fullName evidence="1">Uncharacterized protein</fullName>
    </submittedName>
</protein>
<accession>X1CH10</accession>
<proteinExistence type="predicted"/>
<name>X1CH10_9ZZZZ</name>
<sequence>MKYVLITLSGGIIDQVTFYDDPYIAVGNLAKYVMDMNPEKNDAVVYGPDGIVANAKSFMDENDQFIHGAAVIDSNDEQIYVIADPCYNLVFFAKGQHNKPFEFADNLRAVTILERMRKDHGVHIKLYRIEPVNSPVASKTQLEQYHKDRDIKDFQYSLIEEYLK</sequence>
<dbReference type="EMBL" id="BART01024741">
    <property type="protein sequence ID" value="GAG92397.1"/>
    <property type="molecule type" value="Genomic_DNA"/>
</dbReference>
<gene>
    <name evidence="1" type="ORF">S01H4_44592</name>
</gene>
<reference evidence="1" key="1">
    <citation type="journal article" date="2014" name="Front. Microbiol.">
        <title>High frequency of phylogenetically diverse reductive dehalogenase-homologous genes in deep subseafloor sedimentary metagenomes.</title>
        <authorList>
            <person name="Kawai M."/>
            <person name="Futagami T."/>
            <person name="Toyoda A."/>
            <person name="Takaki Y."/>
            <person name="Nishi S."/>
            <person name="Hori S."/>
            <person name="Arai W."/>
            <person name="Tsubouchi T."/>
            <person name="Morono Y."/>
            <person name="Uchiyama I."/>
            <person name="Ito T."/>
            <person name="Fujiyama A."/>
            <person name="Inagaki F."/>
            <person name="Takami H."/>
        </authorList>
    </citation>
    <scope>NUCLEOTIDE SEQUENCE</scope>
    <source>
        <strain evidence="1">Expedition CK06-06</strain>
    </source>
</reference>
<organism evidence="1">
    <name type="scientific">marine sediment metagenome</name>
    <dbReference type="NCBI Taxonomy" id="412755"/>
    <lineage>
        <taxon>unclassified sequences</taxon>
        <taxon>metagenomes</taxon>
        <taxon>ecological metagenomes</taxon>
    </lineage>
</organism>
<dbReference type="AlphaFoldDB" id="X1CH10"/>